<comment type="caution">
    <text evidence="1">The sequence shown here is derived from an EMBL/GenBank/DDBJ whole genome shotgun (WGS) entry which is preliminary data.</text>
</comment>
<evidence type="ECO:0000313" key="2">
    <source>
        <dbReference type="Proteomes" id="UP001529421"/>
    </source>
</evidence>
<protein>
    <recommendedName>
        <fullName evidence="3">Response regulator receiver protein</fullName>
    </recommendedName>
</protein>
<accession>A0ABT7V7Z5</accession>
<reference evidence="1 2" key="2">
    <citation type="submission" date="2023-06" db="EMBL/GenBank/DDBJ databases">
        <authorList>
            <person name="Zeman M."/>
            <person name="Kubasova T."/>
            <person name="Jahodarova E."/>
            <person name="Nykrynova M."/>
            <person name="Rychlik I."/>
        </authorList>
    </citation>
    <scope>NUCLEOTIDE SEQUENCE [LARGE SCALE GENOMIC DNA]</scope>
    <source>
        <strain evidence="1 2">154_Feed</strain>
    </source>
</reference>
<organism evidence="1 2">
    <name type="scientific">Enorma phocaeensis</name>
    <dbReference type="NCBI Taxonomy" id="1871019"/>
    <lineage>
        <taxon>Bacteria</taxon>
        <taxon>Bacillati</taxon>
        <taxon>Actinomycetota</taxon>
        <taxon>Coriobacteriia</taxon>
        <taxon>Coriobacteriales</taxon>
        <taxon>Coriobacteriaceae</taxon>
        <taxon>Enorma</taxon>
    </lineage>
</organism>
<dbReference type="RefSeq" id="WP_289544663.1">
    <property type="nucleotide sequence ID" value="NZ_JAUDDZ010000003.1"/>
</dbReference>
<evidence type="ECO:0000313" key="1">
    <source>
        <dbReference type="EMBL" id="MDM8274608.1"/>
    </source>
</evidence>
<gene>
    <name evidence="1" type="ORF">QUW28_03715</name>
</gene>
<name>A0ABT7V7Z5_9ACTN</name>
<sequence>MAFDPIQEDCHRLVLEAMRRERVYPLDNMVFIEKAMETFQSNPSSLVVTDRDRSFHLVALATEIVDYRVPLIGDEAQAEEETARAEHELEEACGLDPANWDAKRMLAALEAESNTAYVEYLLAHRDEVRQDFERACNEASDPYSREYAGDLARRPYLRWLAALAARALIAGRYRLALQTAEESLALAADDPADVRLTALLALAKLECTRDDLKRFRGKHATSFLPPVQLRRRHHLAEKAPDAWSLMAELSVAYHEFDLAGATRVLRTILRSYPRAANALYFQAEFPDGVYSRVNVTPGSEDELILAISEATPLLQEGMGSPTNASFASWVATHELVREALEQQTSRTETAMRPRMDGEN</sequence>
<keyword evidence="2" id="KW-1185">Reference proteome</keyword>
<dbReference type="Proteomes" id="UP001529421">
    <property type="component" value="Unassembled WGS sequence"/>
</dbReference>
<evidence type="ECO:0008006" key="3">
    <source>
        <dbReference type="Google" id="ProtNLM"/>
    </source>
</evidence>
<proteinExistence type="predicted"/>
<reference evidence="2" key="1">
    <citation type="submission" date="2023-06" db="EMBL/GenBank/DDBJ databases">
        <title>Identification and characterization of horizontal gene transfer across gut microbiota members of farm animals based on homology search.</title>
        <authorList>
            <person name="Zeman M."/>
            <person name="Kubasova T."/>
            <person name="Jahodarova E."/>
            <person name="Nykrynova M."/>
            <person name="Rychlik I."/>
        </authorList>
    </citation>
    <scope>NUCLEOTIDE SEQUENCE [LARGE SCALE GENOMIC DNA]</scope>
    <source>
        <strain evidence="2">154_Feed</strain>
    </source>
</reference>
<dbReference type="EMBL" id="JAUDDZ010000003">
    <property type="protein sequence ID" value="MDM8274608.1"/>
    <property type="molecule type" value="Genomic_DNA"/>
</dbReference>